<dbReference type="Proteomes" id="UP001497700">
    <property type="component" value="Unassembled WGS sequence"/>
</dbReference>
<name>A0ACB9ZGB9_9PEZI</name>
<evidence type="ECO:0000313" key="1">
    <source>
        <dbReference type="EMBL" id="KAI4870285.1"/>
    </source>
</evidence>
<dbReference type="EMBL" id="MU393425">
    <property type="protein sequence ID" value="KAI4870285.1"/>
    <property type="molecule type" value="Genomic_DNA"/>
</dbReference>
<evidence type="ECO:0000313" key="2">
    <source>
        <dbReference type="Proteomes" id="UP001497700"/>
    </source>
</evidence>
<organism evidence="1 2">
    <name type="scientific">Hypoxylon rubiginosum</name>
    <dbReference type="NCBI Taxonomy" id="110542"/>
    <lineage>
        <taxon>Eukaryota</taxon>
        <taxon>Fungi</taxon>
        <taxon>Dikarya</taxon>
        <taxon>Ascomycota</taxon>
        <taxon>Pezizomycotina</taxon>
        <taxon>Sordariomycetes</taxon>
        <taxon>Xylariomycetidae</taxon>
        <taxon>Xylariales</taxon>
        <taxon>Hypoxylaceae</taxon>
        <taxon>Hypoxylon</taxon>
    </lineage>
</organism>
<reference evidence="1 2" key="1">
    <citation type="journal article" date="2022" name="New Phytol.">
        <title>Ecological generalism drives hyperdiversity of secondary metabolite gene clusters in xylarialean endophytes.</title>
        <authorList>
            <person name="Franco M.E.E."/>
            <person name="Wisecaver J.H."/>
            <person name="Arnold A.E."/>
            <person name="Ju Y.M."/>
            <person name="Slot J.C."/>
            <person name="Ahrendt S."/>
            <person name="Moore L.P."/>
            <person name="Eastman K.E."/>
            <person name="Scott K."/>
            <person name="Konkel Z."/>
            <person name="Mondo S.J."/>
            <person name="Kuo A."/>
            <person name="Hayes R.D."/>
            <person name="Haridas S."/>
            <person name="Andreopoulos B."/>
            <person name="Riley R."/>
            <person name="LaButti K."/>
            <person name="Pangilinan J."/>
            <person name="Lipzen A."/>
            <person name="Amirebrahimi M."/>
            <person name="Yan J."/>
            <person name="Adam C."/>
            <person name="Keymanesh K."/>
            <person name="Ng V."/>
            <person name="Louie K."/>
            <person name="Northen T."/>
            <person name="Drula E."/>
            <person name="Henrissat B."/>
            <person name="Hsieh H.M."/>
            <person name="Youens-Clark K."/>
            <person name="Lutzoni F."/>
            <person name="Miadlikowska J."/>
            <person name="Eastwood D.C."/>
            <person name="Hamelin R.C."/>
            <person name="Grigoriev I.V."/>
            <person name="U'Ren J.M."/>
        </authorList>
    </citation>
    <scope>NUCLEOTIDE SEQUENCE [LARGE SCALE GENOMIC DNA]</scope>
    <source>
        <strain evidence="1 2">CBS 119005</strain>
    </source>
</reference>
<keyword evidence="2" id="KW-1185">Reference proteome</keyword>
<gene>
    <name evidence="1" type="ORF">F4820DRAFT_404549</name>
</gene>
<sequence>MTTPNPSPFSLRPWPIGDKKPKNLGEFIARVNAERGGFRNVTEAKLREEIAAQEDGRVEIERSSDEEEEEEETDADKSKNVMEARDEVLKNLEVAHQSAMLCLDFVSLLLSKEKPSDTSLPLSEALRERVGIGTLGASKLKESNVTEARRHDDLAIATGWRLMGVNNMVDSVVAAAEKLEKEMELEAKYWADVLAVSENGWTVCALPQEPHTLGVRFGFAESAPEFRNNSIAPLRRNDDGTVRMELGRAGRGSQRVRITLKKNGAIMDQSPLPGRTPEDAPLQDRVLEARNTVFHQELWYEINREARNLLSSNVYADATAITWRQDQDTELIFTLEDLAEADSTYENISDLDCSCTAYSVYMHFLLYQGHRQNYHRRTTMTQMPSNRITMHQPYAILRAVIANSEYFRDYKAVADFLNDLAATLRRAGISTASSKSASQPLAPALSQGGPARYNSKMELNFINHLAGRLESAFELTITPEARIFARGRIVIVPYIGMVFGISLAPFSPPPQAAAADSHTNTNTKNASSSEDKKEMIPPPPPNPLELSYPPAGDPYPNARETIYYIRQAATRAVAQKLAGDAAARLGPGRDDIDWAETARGPGVTDRDDKEARVEVGVGADGRIELSLDARWQSGRDAVSRRWVWRAADGGRDGGVAASEGIVDAVVRVMRDQPDLSMEA</sequence>
<comment type="caution">
    <text evidence="1">The sequence shown here is derived from an EMBL/GenBank/DDBJ whole genome shotgun (WGS) entry which is preliminary data.</text>
</comment>
<protein>
    <submittedName>
        <fullName evidence="1">Subunit 17 of mediator complex-domain-containing protein</fullName>
    </submittedName>
</protein>
<accession>A0ACB9ZGB9</accession>
<proteinExistence type="predicted"/>